<comment type="caution">
    <text evidence="1">The sequence shown here is derived from an EMBL/GenBank/DDBJ whole genome shotgun (WGS) entry which is preliminary data.</text>
</comment>
<dbReference type="AlphaFoldDB" id="A0A9K3I3U9"/>
<reference evidence="1" key="2">
    <citation type="submission" date="2020-06" db="EMBL/GenBank/DDBJ databases">
        <title>Helianthus annuus Genome sequencing and assembly Release 2.</title>
        <authorList>
            <person name="Gouzy J."/>
            <person name="Langlade N."/>
            <person name="Munos S."/>
        </authorList>
    </citation>
    <scope>NUCLEOTIDE SEQUENCE</scope>
    <source>
        <tissue evidence="1">Leaves</tissue>
    </source>
</reference>
<protein>
    <submittedName>
        <fullName evidence="1">Uncharacterized protein</fullName>
    </submittedName>
</protein>
<dbReference type="Proteomes" id="UP000215914">
    <property type="component" value="Unassembled WGS sequence"/>
</dbReference>
<name>A0A9K3I3U9_HELAN</name>
<evidence type="ECO:0000313" key="1">
    <source>
        <dbReference type="EMBL" id="KAF5789748.1"/>
    </source>
</evidence>
<keyword evidence="2" id="KW-1185">Reference proteome</keyword>
<accession>A0A9K3I3U9</accession>
<organism evidence="1 2">
    <name type="scientific">Helianthus annuus</name>
    <name type="common">Common sunflower</name>
    <dbReference type="NCBI Taxonomy" id="4232"/>
    <lineage>
        <taxon>Eukaryota</taxon>
        <taxon>Viridiplantae</taxon>
        <taxon>Streptophyta</taxon>
        <taxon>Embryophyta</taxon>
        <taxon>Tracheophyta</taxon>
        <taxon>Spermatophyta</taxon>
        <taxon>Magnoliopsida</taxon>
        <taxon>eudicotyledons</taxon>
        <taxon>Gunneridae</taxon>
        <taxon>Pentapetalae</taxon>
        <taxon>asterids</taxon>
        <taxon>campanulids</taxon>
        <taxon>Asterales</taxon>
        <taxon>Asteraceae</taxon>
        <taxon>Asteroideae</taxon>
        <taxon>Heliantheae alliance</taxon>
        <taxon>Heliantheae</taxon>
        <taxon>Helianthus</taxon>
    </lineage>
</organism>
<dbReference type="Gramene" id="mRNA:HanXRQr2_Chr09g0374921">
    <property type="protein sequence ID" value="CDS:HanXRQr2_Chr09g0374921.1"/>
    <property type="gene ID" value="HanXRQr2_Chr09g0374921"/>
</dbReference>
<gene>
    <name evidence="1" type="ORF">HanXRQr2_Chr09g0374921</name>
</gene>
<sequence>MYTIVPSPELNESLNYIAFGLQVSQISFLHLRFWYHQLNHHHPHQQQHQELASWVVGHSRVQYHHAQHPFDVLQQLLNEQEDHLFSLKALLTAHSCFPQPFSCMLLDHRILKLETSISLV</sequence>
<dbReference type="EMBL" id="MNCJ02000324">
    <property type="protein sequence ID" value="KAF5789748.1"/>
    <property type="molecule type" value="Genomic_DNA"/>
</dbReference>
<proteinExistence type="predicted"/>
<evidence type="ECO:0000313" key="2">
    <source>
        <dbReference type="Proteomes" id="UP000215914"/>
    </source>
</evidence>
<reference evidence="1" key="1">
    <citation type="journal article" date="2017" name="Nature">
        <title>The sunflower genome provides insights into oil metabolism, flowering and Asterid evolution.</title>
        <authorList>
            <person name="Badouin H."/>
            <person name="Gouzy J."/>
            <person name="Grassa C.J."/>
            <person name="Murat F."/>
            <person name="Staton S.E."/>
            <person name="Cottret L."/>
            <person name="Lelandais-Briere C."/>
            <person name="Owens G.L."/>
            <person name="Carrere S."/>
            <person name="Mayjonade B."/>
            <person name="Legrand L."/>
            <person name="Gill N."/>
            <person name="Kane N.C."/>
            <person name="Bowers J.E."/>
            <person name="Hubner S."/>
            <person name="Bellec A."/>
            <person name="Berard A."/>
            <person name="Berges H."/>
            <person name="Blanchet N."/>
            <person name="Boniface M.C."/>
            <person name="Brunel D."/>
            <person name="Catrice O."/>
            <person name="Chaidir N."/>
            <person name="Claudel C."/>
            <person name="Donnadieu C."/>
            <person name="Faraut T."/>
            <person name="Fievet G."/>
            <person name="Helmstetter N."/>
            <person name="King M."/>
            <person name="Knapp S.J."/>
            <person name="Lai Z."/>
            <person name="Le Paslier M.C."/>
            <person name="Lippi Y."/>
            <person name="Lorenzon L."/>
            <person name="Mandel J.R."/>
            <person name="Marage G."/>
            <person name="Marchand G."/>
            <person name="Marquand E."/>
            <person name="Bret-Mestries E."/>
            <person name="Morien E."/>
            <person name="Nambeesan S."/>
            <person name="Nguyen T."/>
            <person name="Pegot-Espagnet P."/>
            <person name="Pouilly N."/>
            <person name="Raftis F."/>
            <person name="Sallet E."/>
            <person name="Schiex T."/>
            <person name="Thomas J."/>
            <person name="Vandecasteele C."/>
            <person name="Vares D."/>
            <person name="Vear F."/>
            <person name="Vautrin S."/>
            <person name="Crespi M."/>
            <person name="Mangin B."/>
            <person name="Burke J.M."/>
            <person name="Salse J."/>
            <person name="Munos S."/>
            <person name="Vincourt P."/>
            <person name="Rieseberg L.H."/>
            <person name="Langlade N.B."/>
        </authorList>
    </citation>
    <scope>NUCLEOTIDE SEQUENCE</scope>
    <source>
        <tissue evidence="1">Leaves</tissue>
    </source>
</reference>